<dbReference type="Proteomes" id="UP000243515">
    <property type="component" value="Unassembled WGS sequence"/>
</dbReference>
<proteinExistence type="predicted"/>
<name>A0A232LVG4_9EURO</name>
<organism evidence="1 2">
    <name type="scientific">Elaphomyces granulatus</name>
    <dbReference type="NCBI Taxonomy" id="519963"/>
    <lineage>
        <taxon>Eukaryota</taxon>
        <taxon>Fungi</taxon>
        <taxon>Dikarya</taxon>
        <taxon>Ascomycota</taxon>
        <taxon>Pezizomycotina</taxon>
        <taxon>Eurotiomycetes</taxon>
        <taxon>Eurotiomycetidae</taxon>
        <taxon>Eurotiales</taxon>
        <taxon>Elaphomycetaceae</taxon>
        <taxon>Elaphomyces</taxon>
    </lineage>
</organism>
<reference evidence="1 2" key="1">
    <citation type="journal article" date="2015" name="Environ. Microbiol.">
        <title>Metagenome sequence of Elaphomyces granulatus from sporocarp tissue reveals Ascomycota ectomycorrhizal fingerprints of genome expansion and a Proteobacteria-rich microbiome.</title>
        <authorList>
            <person name="Quandt C.A."/>
            <person name="Kohler A."/>
            <person name="Hesse C.N."/>
            <person name="Sharpton T.J."/>
            <person name="Martin F."/>
            <person name="Spatafora J.W."/>
        </authorList>
    </citation>
    <scope>NUCLEOTIDE SEQUENCE [LARGE SCALE GENOMIC DNA]</scope>
    <source>
        <strain evidence="1 2">OSC145934</strain>
    </source>
</reference>
<protein>
    <submittedName>
        <fullName evidence="1">Uncharacterized protein</fullName>
    </submittedName>
</protein>
<comment type="caution">
    <text evidence="1">The sequence shown here is derived from an EMBL/GenBank/DDBJ whole genome shotgun (WGS) entry which is preliminary data.</text>
</comment>
<gene>
    <name evidence="1" type="ORF">Egran_04409</name>
</gene>
<dbReference type="EMBL" id="NPHW01004522">
    <property type="protein sequence ID" value="OXV07827.1"/>
    <property type="molecule type" value="Genomic_DNA"/>
</dbReference>
<accession>A0A232LVG4</accession>
<dbReference type="AlphaFoldDB" id="A0A232LVG4"/>
<sequence length="97" mass="10642">MCRVYLTTSIVGQDREVLGYTIECDKKPPGGTPQQCPAYKAISAASSRKKKELPIWATSKNKKVNSLPPTPDVVSVPNAALYMPESYILLCNFHKSA</sequence>
<evidence type="ECO:0000313" key="1">
    <source>
        <dbReference type="EMBL" id="OXV07827.1"/>
    </source>
</evidence>
<keyword evidence="2" id="KW-1185">Reference proteome</keyword>
<evidence type="ECO:0000313" key="2">
    <source>
        <dbReference type="Proteomes" id="UP000243515"/>
    </source>
</evidence>